<evidence type="ECO:0000313" key="2">
    <source>
        <dbReference type="Proteomes" id="UP000887578"/>
    </source>
</evidence>
<name>A0A914Q3Q6_9BILA</name>
<dbReference type="InterPro" id="IPR000210">
    <property type="entry name" value="BTB/POZ_dom"/>
</dbReference>
<dbReference type="Proteomes" id="UP000887578">
    <property type="component" value="Unplaced"/>
</dbReference>
<dbReference type="InterPro" id="IPR011705">
    <property type="entry name" value="BACK"/>
</dbReference>
<dbReference type="Gene3D" id="1.25.40.420">
    <property type="match status" value="1"/>
</dbReference>
<accession>A0A914Q3Q6</accession>
<dbReference type="Gene3D" id="3.30.710.10">
    <property type="entry name" value="Potassium Channel Kv1.1, Chain A"/>
    <property type="match status" value="1"/>
</dbReference>
<dbReference type="Pfam" id="PF00651">
    <property type="entry name" value="BTB"/>
    <property type="match status" value="1"/>
</dbReference>
<evidence type="ECO:0000259" key="1">
    <source>
        <dbReference type="PROSITE" id="PS50097"/>
    </source>
</evidence>
<sequence>MESKNFLEQIQRKFNDAFKSQNSELFDVVFEIEGKKLYADKLRLSLISTTFKSMLSNRWISKNDAIKIETYKFDDFKEMLTFFYSGKCNITNENVFTILDMSEFYQIEDLKELCDEYLSKMELNLTYIFQLLEISNKYSLIQMKGPIQNFIFQNFSTFVESAGFLNIDKEIVKEIVLSELNVTVKAEEIFQAVYEWSENQAIKKQQLSIKRGFLFTYDKLSEILENVHTHVRVKITNLFGQSLYGKLERENNAVKVIKSLKNIFSHNGKSFVYWNTRCKFPSSPSLLKAKENVKWYLIYFCDGYIGIVQNTAGTHILTEMFSDSGEDFKVTDDCKIEID</sequence>
<evidence type="ECO:0000313" key="3">
    <source>
        <dbReference type="WBParaSite" id="PDA_v2.g23554.t1"/>
    </source>
</evidence>
<dbReference type="PANTHER" id="PTHR45632">
    <property type="entry name" value="LD33804P"/>
    <property type="match status" value="1"/>
</dbReference>
<keyword evidence="2" id="KW-1185">Reference proteome</keyword>
<dbReference type="SUPFAM" id="SSF54695">
    <property type="entry name" value="POZ domain"/>
    <property type="match status" value="1"/>
</dbReference>
<dbReference type="Pfam" id="PF07707">
    <property type="entry name" value="BACK"/>
    <property type="match status" value="1"/>
</dbReference>
<dbReference type="WBParaSite" id="PDA_v2.g23554.t1">
    <property type="protein sequence ID" value="PDA_v2.g23554.t1"/>
    <property type="gene ID" value="PDA_v2.g23554"/>
</dbReference>
<dbReference type="InterPro" id="IPR011333">
    <property type="entry name" value="SKP1/BTB/POZ_sf"/>
</dbReference>
<dbReference type="PROSITE" id="PS50097">
    <property type="entry name" value="BTB"/>
    <property type="match status" value="1"/>
</dbReference>
<protein>
    <submittedName>
        <fullName evidence="3">BTB domain-containing protein</fullName>
    </submittedName>
</protein>
<dbReference type="SMART" id="SM00225">
    <property type="entry name" value="BTB"/>
    <property type="match status" value="1"/>
</dbReference>
<reference evidence="3" key="1">
    <citation type="submission" date="2022-11" db="UniProtKB">
        <authorList>
            <consortium name="WormBaseParasite"/>
        </authorList>
    </citation>
    <scope>IDENTIFICATION</scope>
</reference>
<feature type="domain" description="BTB" evidence="1">
    <location>
        <begin position="26"/>
        <end position="92"/>
    </location>
</feature>
<proteinExistence type="predicted"/>
<organism evidence="2 3">
    <name type="scientific">Panagrolaimus davidi</name>
    <dbReference type="NCBI Taxonomy" id="227884"/>
    <lineage>
        <taxon>Eukaryota</taxon>
        <taxon>Metazoa</taxon>
        <taxon>Ecdysozoa</taxon>
        <taxon>Nematoda</taxon>
        <taxon>Chromadorea</taxon>
        <taxon>Rhabditida</taxon>
        <taxon>Tylenchina</taxon>
        <taxon>Panagrolaimomorpha</taxon>
        <taxon>Panagrolaimoidea</taxon>
        <taxon>Panagrolaimidae</taxon>
        <taxon>Panagrolaimus</taxon>
    </lineage>
</organism>
<dbReference type="AlphaFoldDB" id="A0A914Q3Q6"/>